<dbReference type="Proteomes" id="UP001400166">
    <property type="component" value="Unassembled WGS sequence"/>
</dbReference>
<dbReference type="InterPro" id="IPR023753">
    <property type="entry name" value="FAD/NAD-binding_dom"/>
</dbReference>
<name>A0ABV0C883_9GAMM</name>
<evidence type="ECO:0000256" key="2">
    <source>
        <dbReference type="ARBA" id="ARBA00023002"/>
    </source>
</evidence>
<dbReference type="RefSeq" id="WP_346469813.1">
    <property type="nucleotide sequence ID" value="NZ_JBDJNV010000024.1"/>
</dbReference>
<dbReference type="PRINTS" id="PR00469">
    <property type="entry name" value="PNDRDTASEII"/>
</dbReference>
<evidence type="ECO:0000256" key="1">
    <source>
        <dbReference type="ARBA" id="ARBA00022630"/>
    </source>
</evidence>
<evidence type="ECO:0000259" key="3">
    <source>
        <dbReference type="Pfam" id="PF07992"/>
    </source>
</evidence>
<protein>
    <submittedName>
        <fullName evidence="4">NAD(P)/FAD-dependent oxidoreductase</fullName>
    </submittedName>
</protein>
<dbReference type="InterPro" id="IPR036188">
    <property type="entry name" value="FAD/NAD-bd_sf"/>
</dbReference>
<keyword evidence="5" id="KW-1185">Reference proteome</keyword>
<organism evidence="4 5">
    <name type="scientific">Stenotrophomonas hibiscicola</name>
    <dbReference type="NCBI Taxonomy" id="86189"/>
    <lineage>
        <taxon>Bacteria</taxon>
        <taxon>Pseudomonadati</taxon>
        <taxon>Pseudomonadota</taxon>
        <taxon>Gammaproteobacteria</taxon>
        <taxon>Lysobacterales</taxon>
        <taxon>Lysobacteraceae</taxon>
        <taxon>Stenotrophomonas</taxon>
        <taxon>Stenotrophomonas maltophilia group</taxon>
    </lineage>
</organism>
<dbReference type="InterPro" id="IPR050097">
    <property type="entry name" value="Ferredoxin-NADP_redctase_2"/>
</dbReference>
<sequence>MTNDAVAPNPVDAVVIGGSYAGMSAALQLARACRSVVMIDHGLPRNRTASRAHGCLGWDGCAPADLLTTARRQLQAYSHVRWIAAEAVGAQRSARTGFKVTCASGRTVSAHRLVLAHGVADQLPEVPGLEERWGKSVLHCPYCHGYEICGGSLGLLVAADDDVLAHAKALQQWGKIMIFHRGDRTEQALNALENQLNGIDAALERTPLVGVSEEATADLADGRRLELRALFLHPETKLCSPIAHQLGCETESVGCISTDSAKQTTVEGVFACGDAARFAGNIALAIGEGALAGVAVHRSLLGLLD</sequence>
<evidence type="ECO:0000313" key="4">
    <source>
        <dbReference type="EMBL" id="MEN5390575.1"/>
    </source>
</evidence>
<reference evidence="4 5" key="1">
    <citation type="submission" date="2024-04" db="EMBL/GenBank/DDBJ databases">
        <title>WGS of bacteria from Torrens River.</title>
        <authorList>
            <person name="Wyrsch E.R."/>
            <person name="Drigo B."/>
        </authorList>
    </citation>
    <scope>NUCLEOTIDE SEQUENCE [LARGE SCALE GENOMIC DNA]</scope>
    <source>
        <strain evidence="4 5">TWI153</strain>
    </source>
</reference>
<dbReference type="EMBL" id="JBDJOF010000022">
    <property type="protein sequence ID" value="MEN5390575.1"/>
    <property type="molecule type" value="Genomic_DNA"/>
</dbReference>
<proteinExistence type="predicted"/>
<keyword evidence="2" id="KW-0560">Oxidoreductase</keyword>
<feature type="domain" description="FAD/NAD(P)-binding" evidence="3">
    <location>
        <begin position="12"/>
        <end position="284"/>
    </location>
</feature>
<evidence type="ECO:0000313" key="5">
    <source>
        <dbReference type="Proteomes" id="UP001400166"/>
    </source>
</evidence>
<dbReference type="SUPFAM" id="SSF51905">
    <property type="entry name" value="FAD/NAD(P)-binding domain"/>
    <property type="match status" value="1"/>
</dbReference>
<gene>
    <name evidence="4" type="ORF">ABE587_12190</name>
</gene>
<dbReference type="Gene3D" id="3.50.50.60">
    <property type="entry name" value="FAD/NAD(P)-binding domain"/>
    <property type="match status" value="2"/>
</dbReference>
<comment type="caution">
    <text evidence="4">The sequence shown here is derived from an EMBL/GenBank/DDBJ whole genome shotgun (WGS) entry which is preliminary data.</text>
</comment>
<dbReference type="PANTHER" id="PTHR48105">
    <property type="entry name" value="THIOREDOXIN REDUCTASE 1-RELATED-RELATED"/>
    <property type="match status" value="1"/>
</dbReference>
<keyword evidence="1" id="KW-0285">Flavoprotein</keyword>
<accession>A0ABV0C883</accession>
<dbReference type="Pfam" id="PF07992">
    <property type="entry name" value="Pyr_redox_2"/>
    <property type="match status" value="1"/>
</dbReference>
<dbReference type="PRINTS" id="PR00368">
    <property type="entry name" value="FADPNR"/>
</dbReference>